<evidence type="ECO:0000313" key="11">
    <source>
        <dbReference type="EMBL" id="KAF3062916.1"/>
    </source>
</evidence>
<sequence length="340" mass="37731">RHQFSLSPLNSLFPSKSPASPSHKQNNSIHLIIMATAHVSAARYGKDNVRVLKTDRDAATGIHTVTEMTVSCLLEGDIDVSYTKGDNSVVVATDSIKNTIFITAKLNPVNPPELFAAILGSHFIDTYSHIHAANVKVITHRWTRMEIRGKPHPHSFLRDGQETRNVEARITRKGGIVINSGIEGLTVLKSTGSAFHGFVRDEYTTLGETWDRILSTDVDATWKWKTFADVAAVREAVPKFNPAWEQAREITLTRFAEDESASVQNTMYKMCEQILGAVPETELVTYSLPNKHFFELDLSWHKGIKNTGKDAEVYVPQSNPNGLIKCEVARGAAPSRDSHL</sequence>
<dbReference type="SUPFAM" id="SSF55620">
    <property type="entry name" value="Tetrahydrobiopterin biosynthesis enzymes-like"/>
    <property type="match status" value="2"/>
</dbReference>
<dbReference type="PRINTS" id="PR00093">
    <property type="entry name" value="URICASE"/>
</dbReference>
<feature type="binding site" evidence="8">
    <location>
        <position position="195"/>
    </location>
    <ligand>
        <name>urate</name>
        <dbReference type="ChEBI" id="CHEBI:17775"/>
    </ligand>
</feature>
<feature type="binding site" evidence="8">
    <location>
        <position position="195"/>
    </location>
    <ligand>
        <name>5-hydroxyisourate</name>
        <dbReference type="ChEBI" id="CHEBI:18072"/>
    </ligand>
</feature>
<gene>
    <name evidence="11" type="ORF">CFAM422_010443</name>
</gene>
<feature type="compositionally biased region" description="Low complexity" evidence="10">
    <location>
        <begin position="1"/>
        <end position="18"/>
    </location>
</feature>
<feature type="binding site" evidence="8">
    <location>
        <position position="290"/>
    </location>
    <ligand>
        <name>urate</name>
        <dbReference type="ChEBI" id="CHEBI:17775"/>
    </ligand>
</feature>
<evidence type="ECO:0000256" key="6">
    <source>
        <dbReference type="ARBA" id="ARBA00023140"/>
    </source>
</evidence>
<evidence type="ECO:0000313" key="12">
    <source>
        <dbReference type="Proteomes" id="UP000801864"/>
    </source>
</evidence>
<feature type="binding site" evidence="8">
    <location>
        <position position="264"/>
    </location>
    <ligand>
        <name>5-hydroxyisourate</name>
        <dbReference type="ChEBI" id="CHEBI:18072"/>
    </ligand>
</feature>
<evidence type="ECO:0000256" key="1">
    <source>
        <dbReference type="ARBA" id="ARBA00004275"/>
    </source>
</evidence>
<feature type="binding site" evidence="8">
    <location>
        <position position="263"/>
    </location>
    <ligand>
        <name>urate</name>
        <dbReference type="ChEBI" id="CHEBI:17775"/>
    </ligand>
</feature>
<comment type="function">
    <text evidence="9">Catalyzes the oxidation of uric acid to 5-hydroxyisourate, which is further processed to form (S)-allantoin.</text>
</comment>
<feature type="binding site" evidence="8">
    <location>
        <position position="290"/>
    </location>
    <ligand>
        <name>O2</name>
        <dbReference type="ChEBI" id="CHEBI:15379"/>
    </ligand>
</feature>
<dbReference type="PIRSF" id="PIRSF000241">
    <property type="entry name" value="Urate_oxidase"/>
    <property type="match status" value="1"/>
</dbReference>
<dbReference type="NCBIfam" id="TIGR03383">
    <property type="entry name" value="urate_oxi"/>
    <property type="match status" value="1"/>
</dbReference>
<dbReference type="PROSITE" id="PS00366">
    <property type="entry name" value="URICASE"/>
    <property type="match status" value="1"/>
</dbReference>
<dbReference type="EC" id="1.7.3.3" evidence="9"/>
<evidence type="ECO:0000256" key="2">
    <source>
        <dbReference type="ARBA" id="ARBA00004831"/>
    </source>
</evidence>
<evidence type="ECO:0000256" key="9">
    <source>
        <dbReference type="RuleBase" id="RU004455"/>
    </source>
</evidence>
<evidence type="ECO:0000256" key="4">
    <source>
        <dbReference type="ARBA" id="ARBA00022631"/>
    </source>
</evidence>
<proteinExistence type="inferred from homology"/>
<feature type="binding site" evidence="8">
    <location>
        <position position="264"/>
    </location>
    <ligand>
        <name>urate</name>
        <dbReference type="ChEBI" id="CHEBI:17775"/>
    </ligand>
</feature>
<dbReference type="Gene3D" id="3.10.270.10">
    <property type="entry name" value="Urate Oxidase"/>
    <property type="match status" value="1"/>
</dbReference>
<dbReference type="Pfam" id="PF01014">
    <property type="entry name" value="Uricase"/>
    <property type="match status" value="2"/>
</dbReference>
<keyword evidence="6" id="KW-0576">Peroxisome</keyword>
<evidence type="ECO:0000256" key="5">
    <source>
        <dbReference type="ARBA" id="ARBA00023002"/>
    </source>
</evidence>
<protein>
    <recommendedName>
        <fullName evidence="9">Uricase</fullName>
        <ecNumber evidence="9">1.7.3.3</ecNumber>
    </recommendedName>
</protein>
<comment type="pathway">
    <text evidence="2">Purine metabolism; urate degradation; (S)-allantoin from urate: step 1/3.</text>
</comment>
<comment type="catalytic activity">
    <reaction evidence="9">
        <text>urate + O2 + H2O = 5-hydroxyisourate + H2O2</text>
        <dbReference type="Rhea" id="RHEA:21368"/>
        <dbReference type="ChEBI" id="CHEBI:15377"/>
        <dbReference type="ChEBI" id="CHEBI:15379"/>
        <dbReference type="ChEBI" id="CHEBI:16240"/>
        <dbReference type="ChEBI" id="CHEBI:17775"/>
        <dbReference type="ChEBI" id="CHEBI:18072"/>
        <dbReference type="EC" id="1.7.3.3"/>
    </reaction>
</comment>
<feature type="binding site" evidence="8">
    <location>
        <position position="93"/>
    </location>
    <ligand>
        <name>O2</name>
        <dbReference type="ChEBI" id="CHEBI:15379"/>
    </ligand>
</feature>
<feature type="active site" description="Charge relay system" evidence="7">
    <location>
        <position position="292"/>
    </location>
</feature>
<comment type="subcellular location">
    <subcellularLocation>
        <location evidence="1">Peroxisome</location>
    </subcellularLocation>
</comment>
<accession>A0A9P4X7J9</accession>
<dbReference type="GO" id="GO:0019628">
    <property type="term" value="P:urate catabolic process"/>
    <property type="evidence" value="ECO:0007669"/>
    <property type="project" value="TreeGrafter"/>
</dbReference>
<feature type="non-terminal residue" evidence="11">
    <location>
        <position position="1"/>
    </location>
</feature>
<keyword evidence="12" id="KW-1185">Reference proteome</keyword>
<dbReference type="Proteomes" id="UP000801864">
    <property type="component" value="Unassembled WGS sequence"/>
</dbReference>
<feature type="binding site" evidence="8">
    <location>
        <position position="93"/>
    </location>
    <ligand>
        <name>5-hydroxyisourate</name>
        <dbReference type="ChEBI" id="CHEBI:18072"/>
    </ligand>
</feature>
<feature type="binding site" evidence="8">
    <location>
        <position position="263"/>
    </location>
    <ligand>
        <name>5-hydroxyisourate</name>
        <dbReference type="ChEBI" id="CHEBI:18072"/>
    </ligand>
</feature>
<dbReference type="PANTHER" id="PTHR42874:SF1">
    <property type="entry name" value="URICASE"/>
    <property type="match status" value="1"/>
</dbReference>
<feature type="binding site" evidence="8">
    <location>
        <position position="290"/>
    </location>
    <ligand>
        <name>5-hydroxyisourate</name>
        <dbReference type="ChEBI" id="CHEBI:18072"/>
    </ligand>
</feature>
<evidence type="ECO:0000256" key="3">
    <source>
        <dbReference type="ARBA" id="ARBA00009760"/>
    </source>
</evidence>
<comment type="caution">
    <text evidence="11">The sequence shown here is derived from an EMBL/GenBank/DDBJ whole genome shotgun (WGS) entry which is preliminary data.</text>
</comment>
<dbReference type="FunFam" id="3.10.270.10:FF:000001">
    <property type="entry name" value="Uricase"/>
    <property type="match status" value="1"/>
</dbReference>
<feature type="binding site" evidence="8">
    <location>
        <position position="212"/>
    </location>
    <ligand>
        <name>urate</name>
        <dbReference type="ChEBI" id="CHEBI:17775"/>
    </ligand>
</feature>
<feature type="active site" description="Charge relay system" evidence="7">
    <location>
        <position position="46"/>
    </location>
</feature>
<dbReference type="GO" id="GO:0006145">
    <property type="term" value="P:purine nucleobase catabolic process"/>
    <property type="evidence" value="ECO:0007669"/>
    <property type="project" value="TreeGrafter"/>
</dbReference>
<dbReference type="GO" id="GO:0005777">
    <property type="term" value="C:peroxisome"/>
    <property type="evidence" value="ECO:0007669"/>
    <property type="project" value="UniProtKB-SubCell"/>
</dbReference>
<dbReference type="InterPro" id="IPR002042">
    <property type="entry name" value="Uricase"/>
</dbReference>
<reference evidence="11 12" key="1">
    <citation type="submission" date="2018-06" db="EMBL/GenBank/DDBJ databases">
        <title>Genome analysis of cellulolytic fungus Trichoderma lentiforme CFAM-422.</title>
        <authorList>
            <person name="Steindorff A.S."/>
            <person name="Formighieri E.F."/>
            <person name="Midorikawa G.E.O."/>
            <person name="Tamietti M.S."/>
            <person name="Ramos E.Z."/>
            <person name="Silva A.S."/>
            <person name="Bon E.P.S."/>
            <person name="Mendes T.D."/>
            <person name="Damaso M.C.T."/>
            <person name="Favaro L.C.L."/>
        </authorList>
    </citation>
    <scope>NUCLEOTIDE SEQUENCE [LARGE SCALE GENOMIC DNA]</scope>
    <source>
        <strain evidence="11 12">CFAM-422</strain>
    </source>
</reference>
<dbReference type="EMBL" id="QLNT01000020">
    <property type="protein sequence ID" value="KAF3062916.1"/>
    <property type="molecule type" value="Genomic_DNA"/>
</dbReference>
<dbReference type="InterPro" id="IPR019842">
    <property type="entry name" value="Uricase_CS"/>
</dbReference>
<feature type="active site" description="Charge relay system" evidence="7">
    <location>
        <position position="93"/>
    </location>
</feature>
<feature type="binding site" evidence="8">
    <location>
        <position position="93"/>
    </location>
    <ligand>
        <name>urate</name>
        <dbReference type="ChEBI" id="CHEBI:17775"/>
    </ligand>
</feature>
<name>A0A9P4X7J9_9HYPO</name>
<keyword evidence="4 9" id="KW-0659">Purine metabolism</keyword>
<feature type="binding site" evidence="8">
    <location>
        <position position="94"/>
    </location>
    <ligand>
        <name>urate</name>
        <dbReference type="ChEBI" id="CHEBI:17775"/>
    </ligand>
</feature>
<dbReference type="CDD" id="cd00445">
    <property type="entry name" value="Uricase"/>
    <property type="match status" value="1"/>
</dbReference>
<feature type="binding site" evidence="8">
    <location>
        <position position="94"/>
    </location>
    <ligand>
        <name>5-hydroxyisourate</name>
        <dbReference type="ChEBI" id="CHEBI:18072"/>
    </ligand>
</feature>
<evidence type="ECO:0000256" key="10">
    <source>
        <dbReference type="SAM" id="MobiDB-lite"/>
    </source>
</evidence>
<organism evidence="11 12">
    <name type="scientific">Trichoderma lentiforme</name>
    <dbReference type="NCBI Taxonomy" id="1567552"/>
    <lineage>
        <taxon>Eukaryota</taxon>
        <taxon>Fungi</taxon>
        <taxon>Dikarya</taxon>
        <taxon>Ascomycota</taxon>
        <taxon>Pezizomycotina</taxon>
        <taxon>Sordariomycetes</taxon>
        <taxon>Hypocreomycetidae</taxon>
        <taxon>Hypocreales</taxon>
        <taxon>Hypocreaceae</taxon>
        <taxon>Trichoderma</taxon>
    </lineage>
</organism>
<dbReference type="PANTHER" id="PTHR42874">
    <property type="entry name" value="URICASE"/>
    <property type="match status" value="1"/>
</dbReference>
<dbReference type="AlphaFoldDB" id="A0A9P4X7J9"/>
<comment type="similarity">
    <text evidence="3 9">Belongs to the uricase family.</text>
</comment>
<evidence type="ECO:0000256" key="7">
    <source>
        <dbReference type="PIRSR" id="PIRSR000241-1"/>
    </source>
</evidence>
<evidence type="ECO:0000256" key="8">
    <source>
        <dbReference type="PIRSR" id="PIRSR000241-2"/>
    </source>
</evidence>
<feature type="region of interest" description="Disordered" evidence="10">
    <location>
        <begin position="1"/>
        <end position="24"/>
    </location>
</feature>
<dbReference type="GO" id="GO:0004846">
    <property type="term" value="F:urate oxidase activity"/>
    <property type="evidence" value="ECO:0007669"/>
    <property type="project" value="UniProtKB-EC"/>
</dbReference>
<feature type="binding site" evidence="8">
    <location>
        <position position="212"/>
    </location>
    <ligand>
        <name>5-hydroxyisourate</name>
        <dbReference type="ChEBI" id="CHEBI:18072"/>
    </ligand>
</feature>
<keyword evidence="5 9" id="KW-0560">Oxidoreductase</keyword>